<gene>
    <name evidence="1" type="ORF">NPIL_523581</name>
</gene>
<reference evidence="1" key="1">
    <citation type="submission" date="2020-08" db="EMBL/GenBank/DDBJ databases">
        <title>Multicomponent nature underlies the extraordinary mechanical properties of spider dragline silk.</title>
        <authorList>
            <person name="Kono N."/>
            <person name="Nakamura H."/>
            <person name="Mori M."/>
            <person name="Yoshida Y."/>
            <person name="Ohtoshi R."/>
            <person name="Malay A.D."/>
            <person name="Moran D.A.P."/>
            <person name="Tomita M."/>
            <person name="Numata K."/>
            <person name="Arakawa K."/>
        </authorList>
    </citation>
    <scope>NUCLEOTIDE SEQUENCE</scope>
</reference>
<comment type="caution">
    <text evidence="1">The sequence shown here is derived from an EMBL/GenBank/DDBJ whole genome shotgun (WGS) entry which is preliminary data.</text>
</comment>
<dbReference type="EMBL" id="BMAW01069764">
    <property type="protein sequence ID" value="GFT70489.1"/>
    <property type="molecule type" value="Genomic_DNA"/>
</dbReference>
<protein>
    <submittedName>
        <fullName evidence="1">Uncharacterized protein</fullName>
    </submittedName>
</protein>
<name>A0A8X6PIP4_NEPPI</name>
<dbReference type="Proteomes" id="UP000887013">
    <property type="component" value="Unassembled WGS sequence"/>
</dbReference>
<organism evidence="1 2">
    <name type="scientific">Nephila pilipes</name>
    <name type="common">Giant wood spider</name>
    <name type="synonym">Nephila maculata</name>
    <dbReference type="NCBI Taxonomy" id="299642"/>
    <lineage>
        <taxon>Eukaryota</taxon>
        <taxon>Metazoa</taxon>
        <taxon>Ecdysozoa</taxon>
        <taxon>Arthropoda</taxon>
        <taxon>Chelicerata</taxon>
        <taxon>Arachnida</taxon>
        <taxon>Araneae</taxon>
        <taxon>Araneomorphae</taxon>
        <taxon>Entelegynae</taxon>
        <taxon>Araneoidea</taxon>
        <taxon>Nephilidae</taxon>
        <taxon>Nephila</taxon>
    </lineage>
</organism>
<keyword evidence="2" id="KW-1185">Reference proteome</keyword>
<dbReference type="AlphaFoldDB" id="A0A8X6PIP4"/>
<proteinExistence type="predicted"/>
<accession>A0A8X6PIP4</accession>
<evidence type="ECO:0000313" key="2">
    <source>
        <dbReference type="Proteomes" id="UP000887013"/>
    </source>
</evidence>
<sequence>MSHDPVGQRTKLVTRGPEYCEPTSEISFLSAILAVTESDPIRIKAQVFRTQIGSHLPKSSRASISSLTSTRSADRKAPLFQSAHMERSLALREECFSDFTHTYHENKHRSSSTTHITSDLTDILD</sequence>
<evidence type="ECO:0000313" key="1">
    <source>
        <dbReference type="EMBL" id="GFT70489.1"/>
    </source>
</evidence>